<accession>A0AAW1LXL3</accession>
<dbReference type="InterPro" id="IPR001563">
    <property type="entry name" value="Peptidase_S10"/>
</dbReference>
<dbReference type="PRINTS" id="PR00724">
    <property type="entry name" value="CRBOXYPTASEC"/>
</dbReference>
<proteinExistence type="inferred from homology"/>
<comment type="caution">
    <text evidence="2">The sequence shown here is derived from an EMBL/GenBank/DDBJ whole genome shotgun (WGS) entry which is preliminary data.</text>
</comment>
<dbReference type="Proteomes" id="UP001443914">
    <property type="component" value="Unassembled WGS sequence"/>
</dbReference>
<comment type="similarity">
    <text evidence="1">Belongs to the peptidase S10 family.</text>
</comment>
<evidence type="ECO:0000313" key="3">
    <source>
        <dbReference type="Proteomes" id="UP001443914"/>
    </source>
</evidence>
<evidence type="ECO:0000313" key="2">
    <source>
        <dbReference type="EMBL" id="KAK9740005.1"/>
    </source>
</evidence>
<gene>
    <name evidence="2" type="ORF">RND81_03G003700</name>
</gene>
<protein>
    <recommendedName>
        <fullName evidence="4">Serine carboxypeptidase-like 18</fullName>
    </recommendedName>
</protein>
<sequence length="290" mass="32730">MLWLTGGPGCSALSGLFFEIGPLAFNLTSKKTEWDTHWLQYNPYSWTKESGRVDLNGLKRKGGRVDMNGGSIIFLDSPVGTGFSYATTPEAYYSSDTLQAAHIHDFLRQWLIEHPKFINSGLYISGDSYTGMVVPTIVDDILQGNEIGLRPKLNLKGYVLGNPISEYDKCETARYKLSHDMSFIPDELYKAAEISCKGDFKNFDVKNAKCSKYVQTMKQDISLIFESNVLEHNCLPISLKSSKKQKYLNTKSMLANAEFCRVQSYLLILLWADDELVKKALHIQEGSIRH</sequence>
<organism evidence="2 3">
    <name type="scientific">Saponaria officinalis</name>
    <name type="common">Common soapwort</name>
    <name type="synonym">Lychnis saponaria</name>
    <dbReference type="NCBI Taxonomy" id="3572"/>
    <lineage>
        <taxon>Eukaryota</taxon>
        <taxon>Viridiplantae</taxon>
        <taxon>Streptophyta</taxon>
        <taxon>Embryophyta</taxon>
        <taxon>Tracheophyta</taxon>
        <taxon>Spermatophyta</taxon>
        <taxon>Magnoliopsida</taxon>
        <taxon>eudicotyledons</taxon>
        <taxon>Gunneridae</taxon>
        <taxon>Pentapetalae</taxon>
        <taxon>Caryophyllales</taxon>
        <taxon>Caryophyllaceae</taxon>
        <taxon>Caryophylleae</taxon>
        <taxon>Saponaria</taxon>
    </lineage>
</organism>
<evidence type="ECO:0008006" key="4">
    <source>
        <dbReference type="Google" id="ProtNLM"/>
    </source>
</evidence>
<dbReference type="InterPro" id="IPR029058">
    <property type="entry name" value="AB_hydrolase_fold"/>
</dbReference>
<dbReference type="PANTHER" id="PTHR11802">
    <property type="entry name" value="SERINE PROTEASE FAMILY S10 SERINE CARBOXYPEPTIDASE"/>
    <property type="match status" value="1"/>
</dbReference>
<evidence type="ECO:0000256" key="1">
    <source>
        <dbReference type="ARBA" id="ARBA00009431"/>
    </source>
</evidence>
<dbReference type="GO" id="GO:0006508">
    <property type="term" value="P:proteolysis"/>
    <property type="evidence" value="ECO:0007669"/>
    <property type="project" value="InterPro"/>
</dbReference>
<dbReference type="AlphaFoldDB" id="A0AAW1LXL3"/>
<name>A0AAW1LXL3_SAPOF</name>
<dbReference type="SUPFAM" id="SSF53474">
    <property type="entry name" value="alpha/beta-Hydrolases"/>
    <property type="match status" value="1"/>
</dbReference>
<keyword evidence="3" id="KW-1185">Reference proteome</keyword>
<dbReference type="PANTHER" id="PTHR11802:SF224">
    <property type="entry name" value="SERINE CARBOXYPEPTIDASE-LIKE 7 ISOFORM X1"/>
    <property type="match status" value="1"/>
</dbReference>
<dbReference type="EMBL" id="JBDFQZ010000003">
    <property type="protein sequence ID" value="KAK9740005.1"/>
    <property type="molecule type" value="Genomic_DNA"/>
</dbReference>
<dbReference type="Gene3D" id="3.40.50.1820">
    <property type="entry name" value="alpha/beta hydrolase"/>
    <property type="match status" value="1"/>
</dbReference>
<dbReference type="GO" id="GO:0019748">
    <property type="term" value="P:secondary metabolic process"/>
    <property type="evidence" value="ECO:0007669"/>
    <property type="project" value="TreeGrafter"/>
</dbReference>
<reference evidence="2" key="1">
    <citation type="submission" date="2024-03" db="EMBL/GenBank/DDBJ databases">
        <title>WGS assembly of Saponaria officinalis var. Norfolk2.</title>
        <authorList>
            <person name="Jenkins J."/>
            <person name="Shu S."/>
            <person name="Grimwood J."/>
            <person name="Barry K."/>
            <person name="Goodstein D."/>
            <person name="Schmutz J."/>
            <person name="Leebens-Mack J."/>
            <person name="Osbourn A."/>
        </authorList>
    </citation>
    <scope>NUCLEOTIDE SEQUENCE [LARGE SCALE GENOMIC DNA]</scope>
    <source>
        <strain evidence="2">JIC</strain>
    </source>
</reference>
<dbReference type="GO" id="GO:0004185">
    <property type="term" value="F:serine-type carboxypeptidase activity"/>
    <property type="evidence" value="ECO:0007669"/>
    <property type="project" value="InterPro"/>
</dbReference>
<dbReference type="GO" id="GO:0016747">
    <property type="term" value="F:acyltransferase activity, transferring groups other than amino-acyl groups"/>
    <property type="evidence" value="ECO:0007669"/>
    <property type="project" value="TreeGrafter"/>
</dbReference>
<dbReference type="Pfam" id="PF00450">
    <property type="entry name" value="Peptidase_S10"/>
    <property type="match status" value="2"/>
</dbReference>